<evidence type="ECO:0000313" key="3">
    <source>
        <dbReference type="Proteomes" id="UP000217199"/>
    </source>
</evidence>
<sequence length="657" mass="73707">MLGPIAPLSGDTKTCDLEKYKCSDCDLVISLPSRNKIQSIAEIIKDHTRNCMPWKYSSNAQPTASTFSPLANSYMSQQVLQPRRTWSAEDERRRRLEEDPDAYDVGPHSVTCAGCHRPIRLNATGRYYAANWNKHKMGCKNTNAVNGAGAVSADSKFTGRVAAFRVAKPSETSESLSHDIHPNISSSEAQQSPNPLSEVSAHSYTQLRTTPSSSKRRLDLTHSDDILISGGARDTERTSRAYYEASIADSDSSKDDTNYQLSTYGPKIQNGRSHIGRRITYDYENQFFRKPRTTEDSPEFPSRKSPYPTTDQYEYYPQNALEFSRYKDLQRSPRDRSQYSHIRGRNENRLSNLNLDPALRSLGPQALSLRRHINTPLHPSGQRQTKSNYQNTEDEEGSYTSELETCSTVSSPEFEVSRPPQPKSSSPHRDPRALPSLRSLSLSRRTSTDLLPRAHSGEILYSRPLSNERHPRDHLKLPPLIPALNRERIRDVNPSVVLPPIRTPQSPLHAISSGLKRRMNHDIQERGEQEGGRPSPPKVFVLPNSSSKLSSTLQPDDSTLKYKLTSAPRAASEKPENLLEDVTTRGPSRLQNSPVGSSSPCHNSLSDLSPSTESCKEGGVRLHPVWKWDQIEDAEVPIEILPEEGDTDIEMDMQDTR</sequence>
<dbReference type="EMBL" id="NBII01000002">
    <property type="protein sequence ID" value="PAV22732.1"/>
    <property type="molecule type" value="Genomic_DNA"/>
</dbReference>
<dbReference type="AlphaFoldDB" id="A0A286UT91"/>
<feature type="region of interest" description="Disordered" evidence="1">
    <location>
        <begin position="288"/>
        <end position="317"/>
    </location>
</feature>
<feature type="region of interest" description="Disordered" evidence="1">
    <location>
        <begin position="248"/>
        <end position="275"/>
    </location>
</feature>
<keyword evidence="3" id="KW-1185">Reference proteome</keyword>
<feature type="compositionally biased region" description="Polar residues" evidence="1">
    <location>
        <begin position="585"/>
        <end position="613"/>
    </location>
</feature>
<feature type="compositionally biased region" description="Low complexity" evidence="1">
    <location>
        <begin position="433"/>
        <end position="450"/>
    </location>
</feature>
<reference evidence="2 3" key="1">
    <citation type="journal article" date="2017" name="Mol. Ecol.">
        <title>Comparative and population genomic landscape of Phellinus noxius: A hypervariable fungus causing root rot in trees.</title>
        <authorList>
            <person name="Chung C.L."/>
            <person name="Lee T.J."/>
            <person name="Akiba M."/>
            <person name="Lee H.H."/>
            <person name="Kuo T.H."/>
            <person name="Liu D."/>
            <person name="Ke H.M."/>
            <person name="Yokoi T."/>
            <person name="Roa M.B."/>
            <person name="Lu M.J."/>
            <person name="Chang Y.Y."/>
            <person name="Ann P.J."/>
            <person name="Tsai J.N."/>
            <person name="Chen C.Y."/>
            <person name="Tzean S.S."/>
            <person name="Ota Y."/>
            <person name="Hattori T."/>
            <person name="Sahashi N."/>
            <person name="Liou R.F."/>
            <person name="Kikuchi T."/>
            <person name="Tsai I.J."/>
        </authorList>
    </citation>
    <scope>NUCLEOTIDE SEQUENCE [LARGE SCALE GENOMIC DNA]</scope>
    <source>
        <strain evidence="2 3">FFPRI411160</strain>
    </source>
</reference>
<feature type="region of interest" description="Disordered" evidence="1">
    <location>
        <begin position="168"/>
        <end position="218"/>
    </location>
</feature>
<proteinExistence type="predicted"/>
<evidence type="ECO:0000313" key="2">
    <source>
        <dbReference type="EMBL" id="PAV22732.1"/>
    </source>
</evidence>
<organism evidence="2 3">
    <name type="scientific">Pyrrhoderma noxium</name>
    <dbReference type="NCBI Taxonomy" id="2282107"/>
    <lineage>
        <taxon>Eukaryota</taxon>
        <taxon>Fungi</taxon>
        <taxon>Dikarya</taxon>
        <taxon>Basidiomycota</taxon>
        <taxon>Agaricomycotina</taxon>
        <taxon>Agaricomycetes</taxon>
        <taxon>Hymenochaetales</taxon>
        <taxon>Hymenochaetaceae</taxon>
        <taxon>Pyrrhoderma</taxon>
    </lineage>
</organism>
<protein>
    <submittedName>
        <fullName evidence="2">Uncharacterized protein</fullName>
    </submittedName>
</protein>
<feature type="region of interest" description="Disordered" evidence="1">
    <location>
        <begin position="524"/>
        <end position="558"/>
    </location>
</feature>
<evidence type="ECO:0000256" key="1">
    <source>
        <dbReference type="SAM" id="MobiDB-lite"/>
    </source>
</evidence>
<comment type="caution">
    <text evidence="2">The sequence shown here is derived from an EMBL/GenBank/DDBJ whole genome shotgun (WGS) entry which is preliminary data.</text>
</comment>
<gene>
    <name evidence="2" type="ORF">PNOK_0268900</name>
</gene>
<feature type="compositionally biased region" description="Polar residues" evidence="1">
    <location>
        <begin position="381"/>
        <end position="391"/>
    </location>
</feature>
<dbReference type="InParanoid" id="A0A286UT91"/>
<feature type="region of interest" description="Disordered" evidence="1">
    <location>
        <begin position="584"/>
        <end position="617"/>
    </location>
</feature>
<name>A0A286UT91_9AGAM</name>
<feature type="compositionally biased region" description="Polar residues" evidence="1">
    <location>
        <begin position="543"/>
        <end position="557"/>
    </location>
</feature>
<feature type="compositionally biased region" description="Polar residues" evidence="1">
    <location>
        <begin position="183"/>
        <end position="213"/>
    </location>
</feature>
<accession>A0A286UT91</accession>
<feature type="region of interest" description="Disordered" evidence="1">
    <location>
        <begin position="375"/>
        <end position="450"/>
    </location>
</feature>
<dbReference type="Proteomes" id="UP000217199">
    <property type="component" value="Unassembled WGS sequence"/>
</dbReference>
<feature type="compositionally biased region" description="Polar residues" evidence="1">
    <location>
        <begin position="398"/>
        <end position="411"/>
    </location>
</feature>
<dbReference type="OrthoDB" id="2855464at2759"/>